<feature type="compositionally biased region" description="Polar residues" evidence="4">
    <location>
        <begin position="1"/>
        <end position="16"/>
    </location>
</feature>
<dbReference type="EMBL" id="KF545940">
    <property type="protein sequence ID" value="AHB20159.1"/>
    <property type="molecule type" value="Genomic_DNA"/>
</dbReference>
<keyword evidence="2" id="KW-0479">Metal-binding</keyword>
<feature type="region of interest" description="Disordered" evidence="4">
    <location>
        <begin position="113"/>
        <end position="153"/>
    </location>
</feature>
<evidence type="ECO:0000256" key="2">
    <source>
        <dbReference type="ARBA" id="ARBA00022723"/>
    </source>
</evidence>
<evidence type="ECO:0000256" key="3">
    <source>
        <dbReference type="ARBA" id="ARBA00023242"/>
    </source>
</evidence>
<dbReference type="PROSITE" id="PS00463">
    <property type="entry name" value="ZN2_CY6_FUNGAL_1"/>
    <property type="match status" value="1"/>
</dbReference>
<dbReference type="CDD" id="cd00067">
    <property type="entry name" value="GAL4"/>
    <property type="match status" value="1"/>
</dbReference>
<feature type="region of interest" description="Disordered" evidence="4">
    <location>
        <begin position="1"/>
        <end position="41"/>
    </location>
</feature>
<dbReference type="Gene3D" id="4.10.240.10">
    <property type="entry name" value="Zn(2)-C6 fungal-type DNA-binding domain"/>
    <property type="match status" value="1"/>
</dbReference>
<dbReference type="GO" id="GO:0006351">
    <property type="term" value="P:DNA-templated transcription"/>
    <property type="evidence" value="ECO:0007669"/>
    <property type="project" value="InterPro"/>
</dbReference>
<proteinExistence type="predicted"/>
<feature type="non-terminal residue" evidence="6">
    <location>
        <position position="781"/>
    </location>
</feature>
<feature type="domain" description="Zn(2)-C6 fungal-type" evidence="5">
    <location>
        <begin position="44"/>
        <end position="74"/>
    </location>
</feature>
<feature type="compositionally biased region" description="Polar residues" evidence="4">
    <location>
        <begin position="209"/>
        <end position="223"/>
    </location>
</feature>
<dbReference type="InterPro" id="IPR001138">
    <property type="entry name" value="Zn2Cys6_DnaBD"/>
</dbReference>
<evidence type="ECO:0000256" key="1">
    <source>
        <dbReference type="ARBA" id="ARBA00004123"/>
    </source>
</evidence>
<keyword evidence="3" id="KW-0539">Nucleus</keyword>
<sequence>MNPNSPVVSTASSTNAQPPPPPPPAPAPAPASASASASAPKVLSCTNCRRRKIRCNKTTNPCIPCQASGTECIFPTRVRNPRPRQSNPKSRDSELLKRISHLESLVSRIDASKLLGEDGQVEDEVRSNPPSSGPRPHRSFTSPDHQYNDNHHEFGIVPGRMAHQFADFIKRQETNSIYTHDGFWTRLSEEIDGLKQLIESPSDDEDENSGSTATSPASKYDSPSQFVFDSRVTSSNVTIPYPSHDHMKVLFDIYFKNVHPMVVTMHKSTTYLFTNPNSELLDENTGRHKFKSLEASSFSVYLAAVTSMTNEECLELLNEERQILVTRYKTATEIALQESDFLNSVEIVTLQALITYIAAMRAHDRSRSIWAFIGLAVRLARGIGLHRDGTGLHRDGSKEPFDLEMRRRIWWTLIVLDTRASEDRGTETMITDGSFDTKMPANINDEDISINSKTLPVDRLGFTSMTFACITMTVSGIGLRMNFVPTRLDAPVLTTEQKEQMIKGFTDKVDSTYVTCSDPNDPRLWWFSRVSRLLSLKLWLATQYPLQRRKSTNRVLPRGQSLRTAMAFLNLAEEIWQYEPSKGWSWFFQSYVPWHAIAVALAELCAEPTGPLADQAWGSIEFHYNKWSEFVADTKDGMIWRPVKNLMKRAKAARRRERGLSESQASTTPTAILNPNTYSPALDLGAEFSPIMSENNNYRQPSTIGQVDPMGQNIYGGMSFDLPMPMCSTPSDTNMASPIPIPDGYTNPHWNEFIFGLGTVGSDGPQNPEMWGSFQDYFTGS</sequence>
<comment type="subcellular location">
    <subcellularLocation>
        <location evidence="1">Nucleus</location>
    </subcellularLocation>
</comment>
<dbReference type="GO" id="GO:0008270">
    <property type="term" value="F:zinc ion binding"/>
    <property type="evidence" value="ECO:0007669"/>
    <property type="project" value="InterPro"/>
</dbReference>
<feature type="compositionally biased region" description="Low complexity" evidence="4">
    <location>
        <begin position="30"/>
        <end position="40"/>
    </location>
</feature>
<dbReference type="GO" id="GO:0003677">
    <property type="term" value="F:DNA binding"/>
    <property type="evidence" value="ECO:0007669"/>
    <property type="project" value="InterPro"/>
</dbReference>
<gene>
    <name evidence="6" type="primary">mrr1</name>
</gene>
<reference evidence="6" key="1">
    <citation type="submission" date="2013-08" db="EMBL/GenBank/DDBJ databases">
        <title>Genetic diversity of Botrytis in New Zealand vineyards.</title>
        <authorList>
            <person name="Johnston P.R."/>
            <person name="Hoksbergen K."/>
            <person name="Park D."/>
            <person name="Beever R.E."/>
        </authorList>
    </citation>
    <scope>NUCLEOTIDE SEQUENCE</scope>
</reference>
<dbReference type="PANTHER" id="PTHR31001:SF50">
    <property type="entry name" value="ZN(II)2CYS6 TRANSCRIPTION FACTOR (EUROFUNG)"/>
    <property type="match status" value="1"/>
</dbReference>
<dbReference type="CDD" id="cd12148">
    <property type="entry name" value="fungal_TF_MHR"/>
    <property type="match status" value="1"/>
</dbReference>
<dbReference type="InterPro" id="IPR007219">
    <property type="entry name" value="XnlR_reg_dom"/>
</dbReference>
<evidence type="ECO:0000256" key="4">
    <source>
        <dbReference type="SAM" id="MobiDB-lite"/>
    </source>
</evidence>
<dbReference type="Pfam" id="PF04082">
    <property type="entry name" value="Fungal_trans"/>
    <property type="match status" value="1"/>
</dbReference>
<dbReference type="GO" id="GO:0000981">
    <property type="term" value="F:DNA-binding transcription factor activity, RNA polymerase II-specific"/>
    <property type="evidence" value="ECO:0007669"/>
    <property type="project" value="InterPro"/>
</dbReference>
<name>V5QQJ4_BOTFU</name>
<dbReference type="Pfam" id="PF00172">
    <property type="entry name" value="Zn_clus"/>
    <property type="match status" value="1"/>
</dbReference>
<protein>
    <submittedName>
        <fullName evidence="6">Mrr1</fullName>
    </submittedName>
</protein>
<dbReference type="InterPro" id="IPR036864">
    <property type="entry name" value="Zn2-C6_fun-type_DNA-bd_sf"/>
</dbReference>
<organism evidence="6">
    <name type="scientific">Botryotinia fuckeliana</name>
    <name type="common">Noble rot fungus</name>
    <name type="synonym">Botrytis cinerea</name>
    <dbReference type="NCBI Taxonomy" id="40559"/>
    <lineage>
        <taxon>Eukaryota</taxon>
        <taxon>Fungi</taxon>
        <taxon>Dikarya</taxon>
        <taxon>Ascomycota</taxon>
        <taxon>Pezizomycotina</taxon>
        <taxon>Leotiomycetes</taxon>
        <taxon>Helotiales</taxon>
        <taxon>Sclerotiniaceae</taxon>
        <taxon>Botrytis</taxon>
    </lineage>
</organism>
<evidence type="ECO:0000313" key="6">
    <source>
        <dbReference type="EMBL" id="AHB20159.1"/>
    </source>
</evidence>
<dbReference type="AlphaFoldDB" id="V5QQJ4"/>
<dbReference type="SMART" id="SM00906">
    <property type="entry name" value="Fungal_trans"/>
    <property type="match status" value="1"/>
</dbReference>
<accession>V5QQJ4</accession>
<dbReference type="PANTHER" id="PTHR31001">
    <property type="entry name" value="UNCHARACTERIZED TRANSCRIPTIONAL REGULATORY PROTEIN"/>
    <property type="match status" value="1"/>
</dbReference>
<dbReference type="SUPFAM" id="SSF57701">
    <property type="entry name" value="Zn2/Cys6 DNA-binding domain"/>
    <property type="match status" value="1"/>
</dbReference>
<dbReference type="PROSITE" id="PS50048">
    <property type="entry name" value="ZN2_CY6_FUNGAL_2"/>
    <property type="match status" value="1"/>
</dbReference>
<dbReference type="GO" id="GO:0005634">
    <property type="term" value="C:nucleus"/>
    <property type="evidence" value="ECO:0007669"/>
    <property type="project" value="UniProtKB-SubCell"/>
</dbReference>
<dbReference type="SMART" id="SM00066">
    <property type="entry name" value="GAL4"/>
    <property type="match status" value="1"/>
</dbReference>
<dbReference type="InterPro" id="IPR050613">
    <property type="entry name" value="Sec_Metabolite_Reg"/>
</dbReference>
<evidence type="ECO:0000259" key="5">
    <source>
        <dbReference type="PROSITE" id="PS50048"/>
    </source>
</evidence>
<feature type="compositionally biased region" description="Pro residues" evidence="4">
    <location>
        <begin position="17"/>
        <end position="29"/>
    </location>
</feature>
<feature type="region of interest" description="Disordered" evidence="4">
    <location>
        <begin position="199"/>
        <end position="223"/>
    </location>
</feature>